<evidence type="ECO:0000256" key="1">
    <source>
        <dbReference type="PROSITE-ProRule" id="PRU00169"/>
    </source>
</evidence>
<dbReference type="GO" id="GO:0000160">
    <property type="term" value="P:phosphorelay signal transduction system"/>
    <property type="evidence" value="ECO:0007669"/>
    <property type="project" value="InterPro"/>
</dbReference>
<protein>
    <submittedName>
        <fullName evidence="3">Putative response regulator receiver (CheY-like protein)</fullName>
    </submittedName>
</protein>
<evidence type="ECO:0000313" key="4">
    <source>
        <dbReference type="Proteomes" id="UP000191897"/>
    </source>
</evidence>
<gene>
    <name evidence="3" type="ORF">AGR4C_pb30074</name>
</gene>
<dbReference type="Proteomes" id="UP000191897">
    <property type="component" value="Unassembled WGS sequence"/>
</dbReference>
<organism evidence="3 4">
    <name type="scientific">Agrobacterium tumefaciens str. Kerr 14</name>
    <dbReference type="NCBI Taxonomy" id="1183424"/>
    <lineage>
        <taxon>Bacteria</taxon>
        <taxon>Pseudomonadati</taxon>
        <taxon>Pseudomonadota</taxon>
        <taxon>Alphaproteobacteria</taxon>
        <taxon>Hyphomicrobiales</taxon>
        <taxon>Rhizobiaceae</taxon>
        <taxon>Rhizobium/Agrobacterium group</taxon>
        <taxon>Agrobacterium</taxon>
        <taxon>Agrobacterium tumefaciens complex</taxon>
    </lineage>
</organism>
<dbReference type="EMBL" id="FBWC01000042">
    <property type="protein sequence ID" value="CUX68058.1"/>
    <property type="molecule type" value="Genomic_DNA"/>
</dbReference>
<feature type="domain" description="Response regulatory" evidence="2">
    <location>
        <begin position="10"/>
        <end position="121"/>
    </location>
</feature>
<dbReference type="InterPro" id="IPR011006">
    <property type="entry name" value="CheY-like_superfamily"/>
</dbReference>
<keyword evidence="1" id="KW-0597">Phosphoprotein</keyword>
<feature type="modified residue" description="4-aspartylphosphate" evidence="1">
    <location>
        <position position="61"/>
    </location>
</feature>
<dbReference type="PROSITE" id="PS50110">
    <property type="entry name" value="RESPONSE_REGULATORY"/>
    <property type="match status" value="1"/>
</dbReference>
<dbReference type="AlphaFoldDB" id="A0A1S7SFC5"/>
<evidence type="ECO:0000313" key="3">
    <source>
        <dbReference type="EMBL" id="CUX68058.1"/>
    </source>
</evidence>
<dbReference type="InterPro" id="IPR001789">
    <property type="entry name" value="Sig_transdc_resp-reg_receiver"/>
</dbReference>
<sequence>MDSEALKGLTILVAEDEYMIAIDLSQDLVRAGVRVLGPVSSLDGVMDLIEDAEHIDAAILDVNLQGEKVFPAAELLEKQGVPFLFATGYDQSAIPPRFKDVTRCEKPIGSKHLSRLLTSMINEAG</sequence>
<name>A0A1S7SFC5_AGRTU</name>
<dbReference type="SUPFAM" id="SSF52172">
    <property type="entry name" value="CheY-like"/>
    <property type="match status" value="1"/>
</dbReference>
<dbReference type="RefSeq" id="WP_080868156.1">
    <property type="nucleotide sequence ID" value="NZ_LT009733.1"/>
</dbReference>
<reference evidence="3 4" key="1">
    <citation type="submission" date="2016-01" db="EMBL/GenBank/DDBJ databases">
        <authorList>
            <person name="Oliw E.H."/>
        </authorList>
    </citation>
    <scope>NUCLEOTIDE SEQUENCE [LARGE SCALE GENOMIC DNA]</scope>
    <source>
        <strain evidence="3 4">Kerr 14</strain>
    </source>
</reference>
<accession>A0A1S7SFC5</accession>
<dbReference type="Gene3D" id="3.40.50.2300">
    <property type="match status" value="1"/>
</dbReference>
<proteinExistence type="predicted"/>
<evidence type="ECO:0000259" key="2">
    <source>
        <dbReference type="PROSITE" id="PS50110"/>
    </source>
</evidence>